<sequence length="154" mass="17824">MRWKSALNWKWLLSYLLIAVAVLSGMRFLTRPAAPQADVEGFLQLGFYDLMSQRKEIYDSHMQTVNHAILTTITNPNDNRFVLKGKFTEINEQHGRRFFSYTPIYYSAAQKGLMIDGLVDMLMHIDFWMQPVYVGNQPLVVGQSGAIFLYPLRK</sequence>
<dbReference type="EMBL" id="RWHU01000011">
    <property type="protein sequence ID" value="RSK63464.1"/>
    <property type="molecule type" value="Genomic_DNA"/>
</dbReference>
<proteinExistence type="predicted"/>
<accession>A0A3R9QJP1</accession>
<evidence type="ECO:0000313" key="2">
    <source>
        <dbReference type="Proteomes" id="UP000276389"/>
    </source>
</evidence>
<evidence type="ECO:0000313" key="1">
    <source>
        <dbReference type="EMBL" id="RSK63464.1"/>
    </source>
</evidence>
<organism evidence="1 2">
    <name type="scientific">Enterobacter huaxiensis</name>
    <dbReference type="NCBI Taxonomy" id="2494702"/>
    <lineage>
        <taxon>Bacteria</taxon>
        <taxon>Pseudomonadati</taxon>
        <taxon>Pseudomonadota</taxon>
        <taxon>Gammaproteobacteria</taxon>
        <taxon>Enterobacterales</taxon>
        <taxon>Enterobacteriaceae</taxon>
        <taxon>Enterobacter</taxon>
    </lineage>
</organism>
<gene>
    <name evidence="1" type="ORF">EJE24_21645</name>
</gene>
<comment type="caution">
    <text evidence="1">The sequence shown here is derived from an EMBL/GenBank/DDBJ whole genome shotgun (WGS) entry which is preliminary data.</text>
</comment>
<name>A0A3R9QJP1_9ENTR</name>
<dbReference type="AlphaFoldDB" id="A0A3R9QJP1"/>
<protein>
    <submittedName>
        <fullName evidence="1">Uncharacterized protein</fullName>
    </submittedName>
</protein>
<reference evidence="1 2" key="1">
    <citation type="submission" date="2018-12" db="EMBL/GenBank/DDBJ databases">
        <title>The Genome Submission of two Enterobacter spp. strains.</title>
        <authorList>
            <person name="Wu W."/>
            <person name="Wei L."/>
            <person name="Feng Y."/>
            <person name="Zong Z."/>
        </authorList>
    </citation>
    <scope>NUCLEOTIDE SEQUENCE [LARGE SCALE GENOMIC DNA]</scope>
    <source>
        <strain evidence="1 2">WCHEHu045002</strain>
    </source>
</reference>
<dbReference type="Proteomes" id="UP000276389">
    <property type="component" value="Unassembled WGS sequence"/>
</dbReference>